<evidence type="ECO:0000256" key="2">
    <source>
        <dbReference type="ARBA" id="ARBA00023315"/>
    </source>
</evidence>
<evidence type="ECO:0000313" key="4">
    <source>
        <dbReference type="EMBL" id="MFJ3044394.1"/>
    </source>
</evidence>
<dbReference type="EMBL" id="JBIUZV010000001">
    <property type="protein sequence ID" value="MFJ3044394.1"/>
    <property type="molecule type" value="Genomic_DNA"/>
</dbReference>
<evidence type="ECO:0000313" key="5">
    <source>
        <dbReference type="Proteomes" id="UP001617427"/>
    </source>
</evidence>
<dbReference type="Proteomes" id="UP001617427">
    <property type="component" value="Unassembled WGS sequence"/>
</dbReference>
<evidence type="ECO:0000256" key="1">
    <source>
        <dbReference type="ARBA" id="ARBA00022679"/>
    </source>
</evidence>
<dbReference type="RefSeq" id="WP_402698251.1">
    <property type="nucleotide sequence ID" value="NZ_JBIUZV010000001.1"/>
</dbReference>
<dbReference type="Pfam" id="PF13673">
    <property type="entry name" value="Acetyltransf_10"/>
    <property type="match status" value="1"/>
</dbReference>
<comment type="caution">
    <text evidence="4">The sequence shown here is derived from an EMBL/GenBank/DDBJ whole genome shotgun (WGS) entry which is preliminary data.</text>
</comment>
<keyword evidence="5" id="KW-1185">Reference proteome</keyword>
<evidence type="ECO:0000259" key="3">
    <source>
        <dbReference type="PROSITE" id="PS51186"/>
    </source>
</evidence>
<name>A0ABW8EU77_9BURK</name>
<keyword evidence="2" id="KW-0012">Acyltransferase</keyword>
<feature type="domain" description="N-acetyltransferase" evidence="3">
    <location>
        <begin position="2"/>
        <end position="148"/>
    </location>
</feature>
<dbReference type="InterPro" id="IPR016181">
    <property type="entry name" value="Acyl_CoA_acyltransferase"/>
</dbReference>
<reference evidence="4 5" key="1">
    <citation type="submission" date="2024-10" db="EMBL/GenBank/DDBJ databases">
        <title>The Natural Products Discovery Center: Release of the First 8490 Sequenced Strains for Exploring Actinobacteria Biosynthetic Diversity.</title>
        <authorList>
            <person name="Kalkreuter E."/>
            <person name="Kautsar S.A."/>
            <person name="Yang D."/>
            <person name="Bader C.D."/>
            <person name="Teijaro C.N."/>
            <person name="Fluegel L."/>
            <person name="Davis C.M."/>
            <person name="Simpson J.R."/>
            <person name="Lauterbach L."/>
            <person name="Steele A.D."/>
            <person name="Gui C."/>
            <person name="Meng S."/>
            <person name="Li G."/>
            <person name="Viehrig K."/>
            <person name="Ye F."/>
            <person name="Su P."/>
            <person name="Kiefer A.F."/>
            <person name="Nichols A."/>
            <person name="Cepeda A.J."/>
            <person name="Yan W."/>
            <person name="Fan B."/>
            <person name="Jiang Y."/>
            <person name="Adhikari A."/>
            <person name="Zheng C.-J."/>
            <person name="Schuster L."/>
            <person name="Cowan T.M."/>
            <person name="Smanski M.J."/>
            <person name="Chevrette M.G."/>
            <person name="De Carvalho L.P.S."/>
            <person name="Shen B."/>
        </authorList>
    </citation>
    <scope>NUCLEOTIDE SEQUENCE [LARGE SCALE GENOMIC DNA]</scope>
    <source>
        <strain evidence="4 5">NPDC087045</strain>
    </source>
</reference>
<dbReference type="InterPro" id="IPR000182">
    <property type="entry name" value="GNAT_dom"/>
</dbReference>
<sequence length="149" mass="16802">MKKIRNSRSVDGERILEIWRNAVLATHDFLSCEDRAAIDREVRDFLPVAPLLLAVDENDNPLGFMLLNGSHMEALFIDPAHHGKGMGRALVNHALTLSPVLTTDVNEQNVQASAFYFHLGFIRTGRSEKDGQGRSYPLLHLKFQHQNQT</sequence>
<dbReference type="SUPFAM" id="SSF55729">
    <property type="entry name" value="Acyl-CoA N-acyltransferases (Nat)"/>
    <property type="match status" value="1"/>
</dbReference>
<dbReference type="Gene3D" id="3.40.630.30">
    <property type="match status" value="1"/>
</dbReference>
<dbReference type="PANTHER" id="PTHR43800:SF1">
    <property type="entry name" value="PEPTIDYL-LYSINE N-ACETYLTRANSFERASE YJAB"/>
    <property type="match status" value="1"/>
</dbReference>
<protein>
    <submittedName>
        <fullName evidence="4">Acetyltransferase</fullName>
    </submittedName>
</protein>
<dbReference type="PROSITE" id="PS51186">
    <property type="entry name" value="GNAT"/>
    <property type="match status" value="1"/>
</dbReference>
<dbReference type="NCBIfam" id="NF007807">
    <property type="entry name" value="PRK10514.1"/>
    <property type="match status" value="1"/>
</dbReference>
<organism evidence="4 5">
    <name type="scientific">Herbaspirillum chlorophenolicum</name>
    <dbReference type="NCBI Taxonomy" id="211589"/>
    <lineage>
        <taxon>Bacteria</taxon>
        <taxon>Pseudomonadati</taxon>
        <taxon>Pseudomonadota</taxon>
        <taxon>Betaproteobacteria</taxon>
        <taxon>Burkholderiales</taxon>
        <taxon>Oxalobacteraceae</taxon>
        <taxon>Herbaspirillum</taxon>
    </lineage>
</organism>
<gene>
    <name evidence="4" type="ORF">ACIPEN_01070</name>
</gene>
<accession>A0ABW8EU77</accession>
<dbReference type="CDD" id="cd04301">
    <property type="entry name" value="NAT_SF"/>
    <property type="match status" value="1"/>
</dbReference>
<keyword evidence="1" id="KW-0808">Transferase</keyword>
<proteinExistence type="predicted"/>
<dbReference type="PANTHER" id="PTHR43800">
    <property type="entry name" value="PEPTIDYL-LYSINE N-ACETYLTRANSFERASE YJAB"/>
    <property type="match status" value="1"/>
</dbReference>